<name>A0A1X7TSQ5_AMPQE</name>
<evidence type="ECO:0000256" key="1">
    <source>
        <dbReference type="SAM" id="Phobius"/>
    </source>
</evidence>
<reference evidence="2" key="1">
    <citation type="submission" date="2017-05" db="UniProtKB">
        <authorList>
            <consortium name="EnsemblMetazoa"/>
        </authorList>
    </citation>
    <scope>IDENTIFICATION</scope>
</reference>
<keyword evidence="1" id="KW-0812">Transmembrane</keyword>
<proteinExistence type="predicted"/>
<keyword evidence="1" id="KW-1133">Transmembrane helix</keyword>
<dbReference type="AlphaFoldDB" id="A0A1X7TSQ5"/>
<sequence>MSNLGYYLILKIFMVTQLLIALNLLKVAMKCYSTTKTGVIHHGSKIQGIPNEDNIPQAVVPNGEKNDNFLIASSNSLRNLNLFTGNSNSTNLAMPETVPILFDHDPECELYTGSYRAPFRLTREVMAVSDTTALQQGHLVAVTCKNSELEPLIARVLEIEENRIEIEWLGTYSKPWHNKTEGSKLPIIAWKDFILNESIILFAFTMTASNCLRKATIDHLKEQYKKIRDQD</sequence>
<feature type="transmembrane region" description="Helical" evidence="1">
    <location>
        <begin position="6"/>
        <end position="25"/>
    </location>
</feature>
<keyword evidence="1" id="KW-0472">Membrane</keyword>
<dbReference type="EnsemblMetazoa" id="Aqu2.1.18136_001">
    <property type="protein sequence ID" value="Aqu2.1.18136_001"/>
    <property type="gene ID" value="Aqu2.1.18136"/>
</dbReference>
<evidence type="ECO:0000313" key="2">
    <source>
        <dbReference type="EnsemblMetazoa" id="Aqu2.1.18136_001"/>
    </source>
</evidence>
<protein>
    <submittedName>
        <fullName evidence="2">Uncharacterized protein</fullName>
    </submittedName>
</protein>
<dbReference type="InParanoid" id="A0A1X7TSQ5"/>
<organism evidence="2">
    <name type="scientific">Amphimedon queenslandica</name>
    <name type="common">Sponge</name>
    <dbReference type="NCBI Taxonomy" id="400682"/>
    <lineage>
        <taxon>Eukaryota</taxon>
        <taxon>Metazoa</taxon>
        <taxon>Porifera</taxon>
        <taxon>Demospongiae</taxon>
        <taxon>Heteroscleromorpha</taxon>
        <taxon>Haplosclerida</taxon>
        <taxon>Niphatidae</taxon>
        <taxon>Amphimedon</taxon>
    </lineage>
</organism>
<accession>A0A1X7TSQ5</accession>